<sequence length="373" mass="39188">MTTVAVVFGTRPEIIKLGPVIAALGPAARPVFTGQHYDAALVDTFLTVAGVPDLKPALPGIGGTGRADQVGLMLGGLTALWRADRPDAVIVQGDTNTANAAAQAAHYLGIPVVHVEAGLRSFDRNMPEEINRLVISAVADVHCAATEENAEFLLRAGTPAAAVHVTGNPIVEATRAILPTGFERRRALADAGVTDPDFVLATIHRPENADDPDRLGLILSQLALLGRPVVLPLHPRTKQTISRYGVRVPSRVTVLDPLDHARFLALAGSCTLLVSDSGGVQEEVTVIGKPLVVVRNSTERPEAMRAGFALLAQPHQILESARRLLDPAHLARLARTPSPFGDGHAAERIAALTLAAVRTPADADPPAPVLMAA</sequence>
<protein>
    <submittedName>
        <fullName evidence="3">UDP-N-acetylglucosamine 2-epimerase (Non-hydrolyzing)</fullName>
        <ecNumber evidence="3">5.1.3.14</ecNumber>
    </submittedName>
</protein>
<evidence type="ECO:0000313" key="4">
    <source>
        <dbReference type="Proteomes" id="UP001183629"/>
    </source>
</evidence>
<dbReference type="EC" id="5.1.3.14" evidence="3"/>
<feature type="domain" description="UDP-N-acetylglucosamine 2-epimerase" evidence="2">
    <location>
        <begin position="31"/>
        <end position="351"/>
    </location>
</feature>
<evidence type="ECO:0000259" key="2">
    <source>
        <dbReference type="Pfam" id="PF02350"/>
    </source>
</evidence>
<dbReference type="GO" id="GO:0008761">
    <property type="term" value="F:UDP-N-acetylglucosamine 2-epimerase activity"/>
    <property type="evidence" value="ECO:0007669"/>
    <property type="project" value="UniProtKB-EC"/>
</dbReference>
<keyword evidence="4" id="KW-1185">Reference proteome</keyword>
<gene>
    <name evidence="3" type="ORF">J2S44_002035</name>
</gene>
<dbReference type="CDD" id="cd03786">
    <property type="entry name" value="GTB_UDP-GlcNAc_2-Epimerase"/>
    <property type="match status" value="1"/>
</dbReference>
<comment type="similarity">
    <text evidence="1">Belongs to the UDP-N-acetylglucosamine 2-epimerase family.</text>
</comment>
<accession>A0AAE3ZNC2</accession>
<reference evidence="3 4" key="1">
    <citation type="submission" date="2023-07" db="EMBL/GenBank/DDBJ databases">
        <title>Sequencing the genomes of 1000 actinobacteria strains.</title>
        <authorList>
            <person name="Klenk H.-P."/>
        </authorList>
    </citation>
    <scope>NUCLEOTIDE SEQUENCE [LARGE SCALE GENOMIC DNA]</scope>
    <source>
        <strain evidence="3 4">DSM 44711</strain>
    </source>
</reference>
<dbReference type="AlphaFoldDB" id="A0AAE3ZNC2"/>
<dbReference type="InterPro" id="IPR003331">
    <property type="entry name" value="UDP_GlcNAc_Epimerase_2_dom"/>
</dbReference>
<dbReference type="PANTHER" id="PTHR43174:SF1">
    <property type="entry name" value="UDP-N-ACETYLGLUCOSAMINE 2-EPIMERASE"/>
    <property type="match status" value="1"/>
</dbReference>
<evidence type="ECO:0000313" key="3">
    <source>
        <dbReference type="EMBL" id="MDR7321785.1"/>
    </source>
</evidence>
<dbReference type="Proteomes" id="UP001183629">
    <property type="component" value="Unassembled WGS sequence"/>
</dbReference>
<keyword evidence="1 3" id="KW-0413">Isomerase</keyword>
<comment type="caution">
    <text evidence="3">The sequence shown here is derived from an EMBL/GenBank/DDBJ whole genome shotgun (WGS) entry which is preliminary data.</text>
</comment>
<dbReference type="Gene3D" id="3.40.50.2000">
    <property type="entry name" value="Glycogen Phosphorylase B"/>
    <property type="match status" value="2"/>
</dbReference>
<dbReference type="Pfam" id="PF02350">
    <property type="entry name" value="Epimerase_2"/>
    <property type="match status" value="1"/>
</dbReference>
<dbReference type="NCBIfam" id="TIGR00236">
    <property type="entry name" value="wecB"/>
    <property type="match status" value="1"/>
</dbReference>
<dbReference type="PANTHER" id="PTHR43174">
    <property type="entry name" value="UDP-N-ACETYLGLUCOSAMINE 2-EPIMERASE"/>
    <property type="match status" value="1"/>
</dbReference>
<dbReference type="RefSeq" id="WP_310411118.1">
    <property type="nucleotide sequence ID" value="NZ_JAVDYC010000001.1"/>
</dbReference>
<organism evidence="3 4">
    <name type="scientific">Catenuloplanes niger</name>
    <dbReference type="NCBI Taxonomy" id="587534"/>
    <lineage>
        <taxon>Bacteria</taxon>
        <taxon>Bacillati</taxon>
        <taxon>Actinomycetota</taxon>
        <taxon>Actinomycetes</taxon>
        <taxon>Micromonosporales</taxon>
        <taxon>Micromonosporaceae</taxon>
        <taxon>Catenuloplanes</taxon>
    </lineage>
</organism>
<dbReference type="SUPFAM" id="SSF53756">
    <property type="entry name" value="UDP-Glycosyltransferase/glycogen phosphorylase"/>
    <property type="match status" value="1"/>
</dbReference>
<dbReference type="InterPro" id="IPR029767">
    <property type="entry name" value="WecB-like"/>
</dbReference>
<evidence type="ECO:0000256" key="1">
    <source>
        <dbReference type="RuleBase" id="RU003513"/>
    </source>
</evidence>
<name>A0AAE3ZNC2_9ACTN</name>
<dbReference type="EMBL" id="JAVDYC010000001">
    <property type="protein sequence ID" value="MDR7321785.1"/>
    <property type="molecule type" value="Genomic_DNA"/>
</dbReference>
<proteinExistence type="inferred from homology"/>